<dbReference type="Proteomes" id="UP001396334">
    <property type="component" value="Unassembled WGS sequence"/>
</dbReference>
<evidence type="ECO:0000313" key="3">
    <source>
        <dbReference type="Proteomes" id="UP001396334"/>
    </source>
</evidence>
<proteinExistence type="predicted"/>
<evidence type="ECO:0000313" key="2">
    <source>
        <dbReference type="EMBL" id="KAK9029074.1"/>
    </source>
</evidence>
<gene>
    <name evidence="2" type="ORF">V6N11_026197</name>
</gene>
<keyword evidence="3" id="KW-1185">Reference proteome</keyword>
<name>A0ABR2SVP9_9ROSI</name>
<organism evidence="2 3">
    <name type="scientific">Hibiscus sabdariffa</name>
    <name type="common">roselle</name>
    <dbReference type="NCBI Taxonomy" id="183260"/>
    <lineage>
        <taxon>Eukaryota</taxon>
        <taxon>Viridiplantae</taxon>
        <taxon>Streptophyta</taxon>
        <taxon>Embryophyta</taxon>
        <taxon>Tracheophyta</taxon>
        <taxon>Spermatophyta</taxon>
        <taxon>Magnoliopsida</taxon>
        <taxon>eudicotyledons</taxon>
        <taxon>Gunneridae</taxon>
        <taxon>Pentapetalae</taxon>
        <taxon>rosids</taxon>
        <taxon>malvids</taxon>
        <taxon>Malvales</taxon>
        <taxon>Malvaceae</taxon>
        <taxon>Malvoideae</taxon>
        <taxon>Hibiscus</taxon>
    </lineage>
</organism>
<accession>A0ABR2SVP9</accession>
<protein>
    <submittedName>
        <fullName evidence="2">Uncharacterized protein</fullName>
    </submittedName>
</protein>
<reference evidence="2 3" key="1">
    <citation type="journal article" date="2024" name="G3 (Bethesda)">
        <title>Genome assembly of Hibiscus sabdariffa L. provides insights into metabolisms of medicinal natural products.</title>
        <authorList>
            <person name="Kim T."/>
        </authorList>
    </citation>
    <scope>NUCLEOTIDE SEQUENCE [LARGE SCALE GENOMIC DNA]</scope>
    <source>
        <strain evidence="2">TK-2024</strain>
        <tissue evidence="2">Old leaves</tissue>
    </source>
</reference>
<evidence type="ECO:0000256" key="1">
    <source>
        <dbReference type="SAM" id="MobiDB-lite"/>
    </source>
</evidence>
<dbReference type="EMBL" id="JBBPBN010000011">
    <property type="protein sequence ID" value="KAK9029074.1"/>
    <property type="molecule type" value="Genomic_DNA"/>
</dbReference>
<feature type="compositionally biased region" description="Polar residues" evidence="1">
    <location>
        <begin position="120"/>
        <end position="135"/>
    </location>
</feature>
<feature type="compositionally biased region" description="Basic and acidic residues" evidence="1">
    <location>
        <begin position="140"/>
        <end position="149"/>
    </location>
</feature>
<sequence length="149" mass="16638">MIKGLLSAMVAMKLHPSAIRNNVELQVRGDKGWRVKWSLCPVYCSFYLFFGKDVKISIENQFVELTFSYGKIWQDSMLESQIPFISSRSGIPFQYALMWAGNGVPTPTIVEESRAEETTPETSNIPCSSGGSSNEMLADDLDKDHPHSA</sequence>
<feature type="region of interest" description="Disordered" evidence="1">
    <location>
        <begin position="112"/>
        <end position="149"/>
    </location>
</feature>
<comment type="caution">
    <text evidence="2">The sequence shown here is derived from an EMBL/GenBank/DDBJ whole genome shotgun (WGS) entry which is preliminary data.</text>
</comment>